<dbReference type="InterPro" id="IPR035669">
    <property type="entry name" value="SGNH_plant_lipase-like"/>
</dbReference>
<sequence length="381" mass="42316">MASVFLSKIVLVVMLMSNCAVTAVLGIRNLETTSSKAAVTPNVPKGELNKDIIPAFVIFGDSTVDAGNNNYMATIVKSNFRPYGINFEGHVPTGRFTDGLLVTDYISQKLGIPMQLPYMSPDAHGERILSGVNFASSASGWFDNTAKHFNVMGLDTQLEWYNNWKTEVLQLAGPTRGNFIISNALYAISTGTNDWVNNYYLNLHLQNEYPPDKYTTLLVENVRNYTMKLYSMGARNIVVLGLPPLGCVPSQITLHGHGNSTCVKRLNDVAINQNNQIISTIEAMKKETPGARLIYTDIYYPIYNAFQDPQKYGFKYARDGCCGTGDLEVSVLCNRVTATTCSNPSEHIFWDSFHPTSHFYSQLADYMYNLVKPIILAPPNP</sequence>
<dbReference type="Pfam" id="PF00657">
    <property type="entry name" value="Lipase_GDSL"/>
    <property type="match status" value="1"/>
</dbReference>
<dbReference type="InterPro" id="IPR001087">
    <property type="entry name" value="GDSL"/>
</dbReference>
<evidence type="ECO:0000256" key="2">
    <source>
        <dbReference type="SAM" id="SignalP"/>
    </source>
</evidence>
<evidence type="ECO:0000256" key="1">
    <source>
        <dbReference type="ARBA" id="ARBA00008668"/>
    </source>
</evidence>
<dbReference type="PANTHER" id="PTHR45642">
    <property type="entry name" value="GDSL ESTERASE/LIPASE EXL3"/>
    <property type="match status" value="1"/>
</dbReference>
<feature type="chain" id="PRO_5035903943" evidence="2">
    <location>
        <begin position="27"/>
        <end position="381"/>
    </location>
</feature>
<name>A0A8T0J9V5_CERPU</name>
<dbReference type="SUPFAM" id="SSF52266">
    <property type="entry name" value="SGNH hydrolase"/>
    <property type="match status" value="1"/>
</dbReference>
<keyword evidence="4" id="KW-1185">Reference proteome</keyword>
<gene>
    <name evidence="3" type="ORF">KC19_1G193700</name>
</gene>
<dbReference type="EMBL" id="CM026421">
    <property type="protein sequence ID" value="KAG0591693.1"/>
    <property type="molecule type" value="Genomic_DNA"/>
</dbReference>
<keyword evidence="2" id="KW-0732">Signal</keyword>
<dbReference type="CDD" id="cd01837">
    <property type="entry name" value="SGNH_plant_lipase_like"/>
    <property type="match status" value="1"/>
</dbReference>
<dbReference type="Gene3D" id="3.40.50.1110">
    <property type="entry name" value="SGNH hydrolase"/>
    <property type="match status" value="1"/>
</dbReference>
<dbReference type="InterPro" id="IPR050592">
    <property type="entry name" value="GDSL_lipolytic_enzyme"/>
</dbReference>
<evidence type="ECO:0000313" key="3">
    <source>
        <dbReference type="EMBL" id="KAG0591693.1"/>
    </source>
</evidence>
<proteinExistence type="inferred from homology"/>
<accession>A0A8T0J9V5</accession>
<comment type="similarity">
    <text evidence="1">Belongs to the 'GDSL' lipolytic enzyme family.</text>
</comment>
<organism evidence="3 4">
    <name type="scientific">Ceratodon purpureus</name>
    <name type="common">Fire moss</name>
    <name type="synonym">Dicranum purpureum</name>
    <dbReference type="NCBI Taxonomy" id="3225"/>
    <lineage>
        <taxon>Eukaryota</taxon>
        <taxon>Viridiplantae</taxon>
        <taxon>Streptophyta</taxon>
        <taxon>Embryophyta</taxon>
        <taxon>Bryophyta</taxon>
        <taxon>Bryophytina</taxon>
        <taxon>Bryopsida</taxon>
        <taxon>Dicranidae</taxon>
        <taxon>Pseudoditrichales</taxon>
        <taxon>Ditrichaceae</taxon>
        <taxon>Ceratodon</taxon>
    </lineage>
</organism>
<dbReference type="Proteomes" id="UP000822688">
    <property type="component" value="Chromosome 1"/>
</dbReference>
<protein>
    <submittedName>
        <fullName evidence="3">Uncharacterized protein</fullName>
    </submittedName>
</protein>
<reference evidence="3" key="1">
    <citation type="submission" date="2020-06" db="EMBL/GenBank/DDBJ databases">
        <title>WGS assembly of Ceratodon purpureus strain R40.</title>
        <authorList>
            <person name="Carey S.B."/>
            <person name="Jenkins J."/>
            <person name="Shu S."/>
            <person name="Lovell J.T."/>
            <person name="Sreedasyam A."/>
            <person name="Maumus F."/>
            <person name="Tiley G.P."/>
            <person name="Fernandez-Pozo N."/>
            <person name="Barry K."/>
            <person name="Chen C."/>
            <person name="Wang M."/>
            <person name="Lipzen A."/>
            <person name="Daum C."/>
            <person name="Saski C.A."/>
            <person name="Payton A.C."/>
            <person name="Mcbreen J.C."/>
            <person name="Conrad R.E."/>
            <person name="Kollar L.M."/>
            <person name="Olsson S."/>
            <person name="Huttunen S."/>
            <person name="Landis J.B."/>
            <person name="Wickett N.J."/>
            <person name="Johnson M.G."/>
            <person name="Rensing S.A."/>
            <person name="Grimwood J."/>
            <person name="Schmutz J."/>
            <person name="Mcdaniel S.F."/>
        </authorList>
    </citation>
    <scope>NUCLEOTIDE SEQUENCE</scope>
    <source>
        <strain evidence="3">R40</strain>
    </source>
</reference>
<feature type="signal peptide" evidence="2">
    <location>
        <begin position="1"/>
        <end position="26"/>
    </location>
</feature>
<dbReference type="GO" id="GO:0016788">
    <property type="term" value="F:hydrolase activity, acting on ester bonds"/>
    <property type="evidence" value="ECO:0007669"/>
    <property type="project" value="InterPro"/>
</dbReference>
<dbReference type="OrthoDB" id="1600564at2759"/>
<evidence type="ECO:0000313" key="4">
    <source>
        <dbReference type="Proteomes" id="UP000822688"/>
    </source>
</evidence>
<dbReference type="PANTHER" id="PTHR45642:SF95">
    <property type="entry name" value="GDSL-LIKE LIPASE_ACYLHYDROLASE FAMILY PROTEIN, EXPRESSED"/>
    <property type="match status" value="1"/>
</dbReference>
<comment type="caution">
    <text evidence="3">The sequence shown here is derived from an EMBL/GenBank/DDBJ whole genome shotgun (WGS) entry which is preliminary data.</text>
</comment>
<dbReference type="AlphaFoldDB" id="A0A8T0J9V5"/>
<dbReference type="InterPro" id="IPR036514">
    <property type="entry name" value="SGNH_hydro_sf"/>
</dbReference>